<organism evidence="3 4">
    <name type="scientific">Xylaria flabelliformis</name>
    <dbReference type="NCBI Taxonomy" id="2512241"/>
    <lineage>
        <taxon>Eukaryota</taxon>
        <taxon>Fungi</taxon>
        <taxon>Dikarya</taxon>
        <taxon>Ascomycota</taxon>
        <taxon>Pezizomycotina</taxon>
        <taxon>Sordariomycetes</taxon>
        <taxon>Xylariomycetidae</taxon>
        <taxon>Xylariales</taxon>
        <taxon>Xylariaceae</taxon>
        <taxon>Xylaria</taxon>
    </lineage>
</organism>
<feature type="compositionally biased region" description="Basic and acidic residues" evidence="2">
    <location>
        <begin position="1"/>
        <end position="16"/>
    </location>
</feature>
<name>A0A553I4N0_9PEZI</name>
<feature type="compositionally biased region" description="Polar residues" evidence="2">
    <location>
        <begin position="34"/>
        <end position="46"/>
    </location>
</feature>
<sequence length="423" mass="48732">MSDTDRGGGHDGDRGRQPNRPGSPSSNRTKRNRSVSTDGDNSSERSSAIGRRDLHQYQDERLQSIRQAHSIQGTFTIAEGSRRMPLAQGLNMSIGSTADVRARMRHANPHSTWVYGEIQPASMTDIITPSTRIREPPRRRADPNRQIAFDFDAFRARRLEEDRIIQERELAGGDRCAVCNSVMHEAKRCSALLGPGPWVERHKGFKKWCPYHLTTSHSMDDCKQKWTWLRDAKKVTEMLVENCGAGPAFATNLIDWRCLLETVPPNIAITILPWTPEFALAKKRDEPNFHVRNAREIDPNTMNVASTEAIKKWQTENGEEPRFHNFHHLRQHAEKEYQKFQQEMNRKRQLAAKKEEDDGRVIEEFKRICIQKQSLEKQEKALLQQHANDPELLKKLDRIVEMASLETCKQEDVEIKIKKENDS</sequence>
<reference evidence="4" key="1">
    <citation type="submission" date="2019-06" db="EMBL/GenBank/DDBJ databases">
        <title>Draft genome sequence of the griseofulvin-producing fungus Xylaria cubensis strain G536.</title>
        <authorList>
            <person name="Mead M.E."/>
            <person name="Raja H.A."/>
            <person name="Steenwyk J.L."/>
            <person name="Knowles S.L."/>
            <person name="Oberlies N.H."/>
            <person name="Rokas A."/>
        </authorList>
    </citation>
    <scope>NUCLEOTIDE SEQUENCE [LARGE SCALE GENOMIC DNA]</scope>
    <source>
        <strain evidence="4">G536</strain>
    </source>
</reference>
<keyword evidence="1" id="KW-0175">Coiled coil</keyword>
<accession>A0A553I4N0</accession>
<comment type="caution">
    <text evidence="3">The sequence shown here is derived from an EMBL/GenBank/DDBJ whole genome shotgun (WGS) entry which is preliminary data.</text>
</comment>
<gene>
    <name evidence="3" type="ORF">FHL15_003860</name>
</gene>
<evidence type="ECO:0000256" key="1">
    <source>
        <dbReference type="SAM" id="Coils"/>
    </source>
</evidence>
<protein>
    <submittedName>
        <fullName evidence="3">Uncharacterized protein</fullName>
    </submittedName>
</protein>
<feature type="region of interest" description="Disordered" evidence="2">
    <location>
        <begin position="1"/>
        <end position="52"/>
    </location>
</feature>
<evidence type="ECO:0000256" key="2">
    <source>
        <dbReference type="SAM" id="MobiDB-lite"/>
    </source>
</evidence>
<evidence type="ECO:0000313" key="3">
    <source>
        <dbReference type="EMBL" id="TRX95168.1"/>
    </source>
</evidence>
<dbReference type="OrthoDB" id="4776996at2759"/>
<dbReference type="Proteomes" id="UP000319160">
    <property type="component" value="Unassembled WGS sequence"/>
</dbReference>
<proteinExistence type="predicted"/>
<dbReference type="AlphaFoldDB" id="A0A553I4N0"/>
<dbReference type="EMBL" id="VFLP01000017">
    <property type="protein sequence ID" value="TRX95168.1"/>
    <property type="molecule type" value="Genomic_DNA"/>
</dbReference>
<feature type="coiled-coil region" evidence="1">
    <location>
        <begin position="330"/>
        <end position="357"/>
    </location>
</feature>
<keyword evidence="4" id="KW-1185">Reference proteome</keyword>
<evidence type="ECO:0000313" key="4">
    <source>
        <dbReference type="Proteomes" id="UP000319160"/>
    </source>
</evidence>